<dbReference type="InterPro" id="IPR029479">
    <property type="entry name" value="Nitroreductase"/>
</dbReference>
<accession>A0A8J3CB67</accession>
<protein>
    <recommendedName>
        <fullName evidence="1">Nitroreductase domain-containing protein</fullName>
    </recommendedName>
</protein>
<evidence type="ECO:0000259" key="1">
    <source>
        <dbReference type="Pfam" id="PF00881"/>
    </source>
</evidence>
<dbReference type="InterPro" id="IPR052544">
    <property type="entry name" value="Bacteriocin_Proc_Enz"/>
</dbReference>
<evidence type="ECO:0000313" key="2">
    <source>
        <dbReference type="EMBL" id="GGM68607.1"/>
    </source>
</evidence>
<dbReference type="PANTHER" id="PTHR43745:SF2">
    <property type="entry name" value="NITROREDUCTASE MJ1384-RELATED"/>
    <property type="match status" value="1"/>
</dbReference>
<feature type="domain" description="Nitroreductase" evidence="1">
    <location>
        <begin position="168"/>
        <end position="352"/>
    </location>
</feature>
<gene>
    <name evidence="2" type="ORF">GCM10012275_43840</name>
</gene>
<proteinExistence type="predicted"/>
<name>A0A8J3CB67_9PSEU</name>
<keyword evidence="3" id="KW-1185">Reference proteome</keyword>
<dbReference type="Proteomes" id="UP000637578">
    <property type="component" value="Unassembled WGS sequence"/>
</dbReference>
<dbReference type="RefSeq" id="WP_189060285.1">
    <property type="nucleotide sequence ID" value="NZ_BMMK01000023.1"/>
</dbReference>
<reference evidence="2" key="1">
    <citation type="journal article" date="2014" name="Int. J. Syst. Evol. Microbiol.">
        <title>Complete genome sequence of Corynebacterium casei LMG S-19264T (=DSM 44701T), isolated from a smear-ripened cheese.</title>
        <authorList>
            <consortium name="US DOE Joint Genome Institute (JGI-PGF)"/>
            <person name="Walter F."/>
            <person name="Albersmeier A."/>
            <person name="Kalinowski J."/>
            <person name="Ruckert C."/>
        </authorList>
    </citation>
    <scope>NUCLEOTIDE SEQUENCE</scope>
    <source>
        <strain evidence="2">CGMCC 4.5737</strain>
    </source>
</reference>
<sequence length="367" mass="40156">MRVKVAEYAALFYDRGRLVWDDYLHHRQFELTEVAERVCRAFARFADPEDVCADLEPEDAAAVRKVVAELVEAKVLVVEGSPEHGEEQALLAAWGDWGASARHFHFASRTLGDSRYASWQEQDVELDEKLAGSPPPPPFKSVGTTPVELPKGNGLPGWANRPLLHVLLERRTTRRFGPEALDLAELGHLLRVVGGPLPVKGAISRSGTVLKTTPSGGGRHPVELYLHASRVSGLEPGWYHYDAARHVLEPLGATWTPEQVTASAGDQEWVGEAAAAIYYTAVLGRTRWKYDTARAYRIVQMDVGHLSQTAYLVATAMGLGVGFTAALRDELVEEVLGCDPNHEIVLGITALGRHARRRAGASRPAPS</sequence>
<dbReference type="InterPro" id="IPR020051">
    <property type="entry name" value="SagB-type_dehydrogenase"/>
</dbReference>
<organism evidence="2 3">
    <name type="scientific">Longimycelium tulufanense</name>
    <dbReference type="NCBI Taxonomy" id="907463"/>
    <lineage>
        <taxon>Bacteria</taxon>
        <taxon>Bacillati</taxon>
        <taxon>Actinomycetota</taxon>
        <taxon>Actinomycetes</taxon>
        <taxon>Pseudonocardiales</taxon>
        <taxon>Pseudonocardiaceae</taxon>
        <taxon>Longimycelium</taxon>
    </lineage>
</organism>
<dbReference type="Gene3D" id="3.40.109.10">
    <property type="entry name" value="NADH Oxidase"/>
    <property type="match status" value="1"/>
</dbReference>
<dbReference type="NCBIfam" id="TIGR03605">
    <property type="entry name" value="antibiot_sagB"/>
    <property type="match status" value="1"/>
</dbReference>
<dbReference type="Pfam" id="PF00881">
    <property type="entry name" value="Nitroreductase"/>
    <property type="match status" value="1"/>
</dbReference>
<reference evidence="2" key="2">
    <citation type="submission" date="2020-09" db="EMBL/GenBank/DDBJ databases">
        <authorList>
            <person name="Sun Q."/>
            <person name="Zhou Y."/>
        </authorList>
    </citation>
    <scope>NUCLEOTIDE SEQUENCE</scope>
    <source>
        <strain evidence="2">CGMCC 4.5737</strain>
    </source>
</reference>
<dbReference type="CDD" id="cd02142">
    <property type="entry name" value="McbC_SagB-like_oxidoreductase"/>
    <property type="match status" value="1"/>
</dbReference>
<dbReference type="AlphaFoldDB" id="A0A8J3CB67"/>
<dbReference type="GO" id="GO:0016491">
    <property type="term" value="F:oxidoreductase activity"/>
    <property type="evidence" value="ECO:0007669"/>
    <property type="project" value="InterPro"/>
</dbReference>
<dbReference type="InterPro" id="IPR000415">
    <property type="entry name" value="Nitroreductase-like"/>
</dbReference>
<dbReference type="SUPFAM" id="SSF55469">
    <property type="entry name" value="FMN-dependent nitroreductase-like"/>
    <property type="match status" value="1"/>
</dbReference>
<comment type="caution">
    <text evidence="2">The sequence shown here is derived from an EMBL/GenBank/DDBJ whole genome shotgun (WGS) entry which is preliminary data.</text>
</comment>
<dbReference type="EMBL" id="BMMK01000023">
    <property type="protein sequence ID" value="GGM68607.1"/>
    <property type="molecule type" value="Genomic_DNA"/>
</dbReference>
<dbReference type="PANTHER" id="PTHR43745">
    <property type="entry name" value="NITROREDUCTASE MJ1384-RELATED"/>
    <property type="match status" value="1"/>
</dbReference>
<evidence type="ECO:0000313" key="3">
    <source>
        <dbReference type="Proteomes" id="UP000637578"/>
    </source>
</evidence>